<dbReference type="Pfam" id="PF00324">
    <property type="entry name" value="AA_permease"/>
    <property type="match status" value="1"/>
</dbReference>
<evidence type="ECO:0000256" key="6">
    <source>
        <dbReference type="SAM" id="SignalP"/>
    </source>
</evidence>
<dbReference type="Proteomes" id="UP001164746">
    <property type="component" value="Chromosome 9"/>
</dbReference>
<feature type="transmembrane region" description="Helical" evidence="5">
    <location>
        <begin position="76"/>
        <end position="101"/>
    </location>
</feature>
<dbReference type="PANTHER" id="PTHR43243:SF105">
    <property type="entry name" value="CATIONIC AMINO ACID TRANSPORTER C-TERMINAL DOMAIN-CONTAINING PROTEIN"/>
    <property type="match status" value="1"/>
</dbReference>
<organism evidence="8 9">
    <name type="scientific">Mya arenaria</name>
    <name type="common">Soft-shell clam</name>
    <dbReference type="NCBI Taxonomy" id="6604"/>
    <lineage>
        <taxon>Eukaryota</taxon>
        <taxon>Metazoa</taxon>
        <taxon>Spiralia</taxon>
        <taxon>Lophotrochozoa</taxon>
        <taxon>Mollusca</taxon>
        <taxon>Bivalvia</taxon>
        <taxon>Autobranchia</taxon>
        <taxon>Heteroconchia</taxon>
        <taxon>Euheterodonta</taxon>
        <taxon>Imparidentia</taxon>
        <taxon>Neoheterodontei</taxon>
        <taxon>Myida</taxon>
        <taxon>Myoidea</taxon>
        <taxon>Myidae</taxon>
        <taxon>Mya</taxon>
    </lineage>
</organism>
<keyword evidence="4 5" id="KW-0472">Membrane</keyword>
<dbReference type="EMBL" id="CP111020">
    <property type="protein sequence ID" value="WAR14516.1"/>
    <property type="molecule type" value="Genomic_DNA"/>
</dbReference>
<name>A0ABY7F5B3_MYAAR</name>
<keyword evidence="3 5" id="KW-1133">Transmembrane helix</keyword>
<evidence type="ECO:0000313" key="8">
    <source>
        <dbReference type="EMBL" id="WAR14516.1"/>
    </source>
</evidence>
<comment type="subcellular location">
    <subcellularLocation>
        <location evidence="1">Membrane</location>
        <topology evidence="1">Multi-pass membrane protein</topology>
    </subcellularLocation>
</comment>
<protein>
    <submittedName>
        <fullName evidence="8">SL7A1-like protein</fullName>
    </submittedName>
</protein>
<evidence type="ECO:0000256" key="3">
    <source>
        <dbReference type="ARBA" id="ARBA00022989"/>
    </source>
</evidence>
<accession>A0ABY7F5B3</accession>
<evidence type="ECO:0000256" key="2">
    <source>
        <dbReference type="ARBA" id="ARBA00022692"/>
    </source>
</evidence>
<keyword evidence="6" id="KW-0732">Signal</keyword>
<dbReference type="Gene3D" id="1.20.1740.10">
    <property type="entry name" value="Amino acid/polyamine transporter I"/>
    <property type="match status" value="1"/>
</dbReference>
<feature type="transmembrane region" description="Helical" evidence="5">
    <location>
        <begin position="121"/>
        <end position="145"/>
    </location>
</feature>
<feature type="domain" description="Amino acid permease/ SLC12A" evidence="7">
    <location>
        <begin position="8"/>
        <end position="140"/>
    </location>
</feature>
<evidence type="ECO:0000259" key="7">
    <source>
        <dbReference type="Pfam" id="PF00324"/>
    </source>
</evidence>
<feature type="signal peptide" evidence="6">
    <location>
        <begin position="1"/>
        <end position="18"/>
    </location>
</feature>
<evidence type="ECO:0000256" key="1">
    <source>
        <dbReference type="ARBA" id="ARBA00004141"/>
    </source>
</evidence>
<reference evidence="8" key="1">
    <citation type="submission" date="2022-11" db="EMBL/GenBank/DDBJ databases">
        <title>Centuries of genome instability and evolution in soft-shell clam transmissible cancer (bioRxiv).</title>
        <authorList>
            <person name="Hart S.F.M."/>
            <person name="Yonemitsu M.A."/>
            <person name="Giersch R.M."/>
            <person name="Beal B.F."/>
            <person name="Arriagada G."/>
            <person name="Davis B.W."/>
            <person name="Ostrander E.A."/>
            <person name="Goff S.P."/>
            <person name="Metzger M.J."/>
        </authorList>
    </citation>
    <scope>NUCLEOTIDE SEQUENCE</scope>
    <source>
        <strain evidence="8">MELC-2E11</strain>
        <tissue evidence="8">Siphon/mantle</tissue>
    </source>
</reference>
<evidence type="ECO:0000313" key="9">
    <source>
        <dbReference type="Proteomes" id="UP001164746"/>
    </source>
</evidence>
<sequence length="170" mass="18459">MALVFLSVLITTCFVCIGYFHVDHNNWTEPPGFFHHGFSGVMHGAATMMFTFAGLEVVTSASEETREPSRTTPSAIMYTILITSVVYFSVSTSATLSLHLFPNATSTALPVVIGTLHIHGASSVIAVGGLIGLLASLIGLSLYFLHGYKHSNEHQIEDEEVVLYEIELQL</sequence>
<keyword evidence="2 5" id="KW-0812">Transmembrane</keyword>
<evidence type="ECO:0000256" key="5">
    <source>
        <dbReference type="SAM" id="Phobius"/>
    </source>
</evidence>
<evidence type="ECO:0000256" key="4">
    <source>
        <dbReference type="ARBA" id="ARBA00023136"/>
    </source>
</evidence>
<gene>
    <name evidence="8" type="ORF">MAR_004621</name>
</gene>
<keyword evidence="9" id="KW-1185">Reference proteome</keyword>
<proteinExistence type="predicted"/>
<feature type="chain" id="PRO_5046015528" evidence="6">
    <location>
        <begin position="19"/>
        <end position="170"/>
    </location>
</feature>
<dbReference type="InterPro" id="IPR004841">
    <property type="entry name" value="AA-permease/SLC12A_dom"/>
</dbReference>
<dbReference type="PANTHER" id="PTHR43243">
    <property type="entry name" value="INNER MEMBRANE TRANSPORTER YGJI-RELATED"/>
    <property type="match status" value="1"/>
</dbReference>
<feature type="transmembrane region" description="Helical" evidence="5">
    <location>
        <begin position="34"/>
        <end position="55"/>
    </location>
</feature>